<dbReference type="InterPro" id="IPR014756">
    <property type="entry name" value="Ig_E-set"/>
</dbReference>
<evidence type="ECO:0000313" key="2">
    <source>
        <dbReference type="EMBL" id="ANH82986.1"/>
    </source>
</evidence>
<sequence length="444" mass="46321">MKTMNRSILTTAAYAAFALYLSVLVSCKKDNGITVTPITPPDTTLRISALSTTTLHYGDTLTIEGSNFSVTAANNTVTINDVAATVQSATAAELKVIVPAVGATGGEVKIKTGNQTASGGNITYVPDVYVAGSQNNAAHALAIYWKNGAADTLSTEESALTSICITGNDVYAAGSERINNLQLANYWKNGVKTTLGTGASVANAIAVNGNNVHVGGWEVVNGFDIPRYWKNGTGISVNVNDPIISQTVLGNGSCYGICVSANNIYAVGYYRNSQGRFSPWEFINGIIPANTIPNNDKHCFANAVFVSGSDEYVAGSQNNATTGLAMATIWKDGTATTLTAGTASVGVATAVFVVGNDVYVAGYEQEDYYHSGLTFAKYWKNGVPVKLSTASSAATGIAVFGNDVYVSGWENNGTCKVAKYWKNGVPVNLGNAVLNSAGNAIVVR</sequence>
<gene>
    <name evidence="2" type="ORF">A8C56_20140</name>
</gene>
<name>A0A1A9I5T3_9BACT</name>
<dbReference type="Pfam" id="PF01833">
    <property type="entry name" value="TIG"/>
    <property type="match status" value="1"/>
</dbReference>
<dbReference type="Gene3D" id="2.60.40.10">
    <property type="entry name" value="Immunoglobulins"/>
    <property type="match status" value="1"/>
</dbReference>
<dbReference type="KEGG" id="nia:A8C56_20140"/>
<reference evidence="2 3" key="1">
    <citation type="submission" date="2016-05" db="EMBL/GenBank/DDBJ databases">
        <title>Niabella ginsenosidivorans BS26 whole genome sequencing.</title>
        <authorList>
            <person name="Im W.T."/>
            <person name="Siddiqi M.Z."/>
        </authorList>
    </citation>
    <scope>NUCLEOTIDE SEQUENCE [LARGE SCALE GENOMIC DNA]</scope>
    <source>
        <strain evidence="2 3">BS26</strain>
    </source>
</reference>
<dbReference type="SUPFAM" id="SSF63825">
    <property type="entry name" value="YWTD domain"/>
    <property type="match status" value="1"/>
</dbReference>
<accession>A0A1A9I5T3</accession>
<dbReference type="EMBL" id="CP015772">
    <property type="protein sequence ID" value="ANH82986.1"/>
    <property type="molecule type" value="Genomic_DNA"/>
</dbReference>
<dbReference type="OrthoDB" id="708305at2"/>
<feature type="domain" description="IPT/TIG" evidence="1">
    <location>
        <begin position="46"/>
        <end position="124"/>
    </location>
</feature>
<evidence type="ECO:0000313" key="3">
    <source>
        <dbReference type="Proteomes" id="UP000077667"/>
    </source>
</evidence>
<protein>
    <recommendedName>
        <fullName evidence="1">IPT/TIG domain-containing protein</fullName>
    </recommendedName>
</protein>
<dbReference type="SUPFAM" id="SSF81296">
    <property type="entry name" value="E set domains"/>
    <property type="match status" value="1"/>
</dbReference>
<organism evidence="2 3">
    <name type="scientific">Niabella ginsenosidivorans</name>
    <dbReference type="NCBI Taxonomy" id="1176587"/>
    <lineage>
        <taxon>Bacteria</taxon>
        <taxon>Pseudomonadati</taxon>
        <taxon>Bacteroidota</taxon>
        <taxon>Chitinophagia</taxon>
        <taxon>Chitinophagales</taxon>
        <taxon>Chitinophagaceae</taxon>
        <taxon>Niabella</taxon>
    </lineage>
</organism>
<proteinExistence type="predicted"/>
<dbReference type="STRING" id="1176587.A8C56_20140"/>
<dbReference type="InterPro" id="IPR002909">
    <property type="entry name" value="IPT_dom"/>
</dbReference>
<dbReference type="RefSeq" id="WP_067760101.1">
    <property type="nucleotide sequence ID" value="NZ_CP015772.1"/>
</dbReference>
<evidence type="ECO:0000259" key="1">
    <source>
        <dbReference type="Pfam" id="PF01833"/>
    </source>
</evidence>
<dbReference type="Proteomes" id="UP000077667">
    <property type="component" value="Chromosome"/>
</dbReference>
<dbReference type="InterPro" id="IPR013783">
    <property type="entry name" value="Ig-like_fold"/>
</dbReference>
<dbReference type="PROSITE" id="PS51257">
    <property type="entry name" value="PROKAR_LIPOPROTEIN"/>
    <property type="match status" value="1"/>
</dbReference>
<keyword evidence="3" id="KW-1185">Reference proteome</keyword>
<dbReference type="AlphaFoldDB" id="A0A1A9I5T3"/>